<accession>A0ACB7X6B6</accession>
<evidence type="ECO:0000313" key="1">
    <source>
        <dbReference type="EMBL" id="KAH7836282.1"/>
    </source>
</evidence>
<dbReference type="EMBL" id="CM037152">
    <property type="protein sequence ID" value="KAH7836282.1"/>
    <property type="molecule type" value="Genomic_DNA"/>
</dbReference>
<comment type="caution">
    <text evidence="1">The sequence shown here is derived from an EMBL/GenBank/DDBJ whole genome shotgun (WGS) entry which is preliminary data.</text>
</comment>
<keyword evidence="2" id="KW-1185">Reference proteome</keyword>
<proteinExistence type="predicted"/>
<dbReference type="Proteomes" id="UP000828048">
    <property type="component" value="Chromosome 2"/>
</dbReference>
<name>A0ACB7X6B6_9ERIC</name>
<gene>
    <name evidence="1" type="ORF">Vadar_034312</name>
</gene>
<protein>
    <submittedName>
        <fullName evidence="1">Uncharacterized protein</fullName>
    </submittedName>
</protein>
<evidence type="ECO:0000313" key="2">
    <source>
        <dbReference type="Proteomes" id="UP000828048"/>
    </source>
</evidence>
<reference evidence="1 2" key="1">
    <citation type="journal article" date="2021" name="Hortic Res">
        <title>High-quality reference genome and annotation aids understanding of berry development for evergreen blueberry (Vaccinium darrowii).</title>
        <authorList>
            <person name="Yu J."/>
            <person name="Hulse-Kemp A.M."/>
            <person name="Babiker E."/>
            <person name="Staton M."/>
        </authorList>
    </citation>
    <scope>NUCLEOTIDE SEQUENCE [LARGE SCALE GENOMIC DNA]</scope>
    <source>
        <strain evidence="2">cv. NJ 8807/NJ 8810</strain>
        <tissue evidence="1">Young leaf</tissue>
    </source>
</reference>
<organism evidence="1 2">
    <name type="scientific">Vaccinium darrowii</name>
    <dbReference type="NCBI Taxonomy" id="229202"/>
    <lineage>
        <taxon>Eukaryota</taxon>
        <taxon>Viridiplantae</taxon>
        <taxon>Streptophyta</taxon>
        <taxon>Embryophyta</taxon>
        <taxon>Tracheophyta</taxon>
        <taxon>Spermatophyta</taxon>
        <taxon>Magnoliopsida</taxon>
        <taxon>eudicotyledons</taxon>
        <taxon>Gunneridae</taxon>
        <taxon>Pentapetalae</taxon>
        <taxon>asterids</taxon>
        <taxon>Ericales</taxon>
        <taxon>Ericaceae</taxon>
        <taxon>Vaccinioideae</taxon>
        <taxon>Vaccinieae</taxon>
        <taxon>Vaccinium</taxon>
    </lineage>
</organism>
<sequence>MQFTNFICSCEYSSLYRLVSYPRCLSLLRCSVFFQMDEQLNDKESLLARIRQVEQERDELRKDIEQLCIQQAGPSYLAVATRMHFQRTAGLDQEIENLKKKLATCIREKSDLQEELSEAYRVKSQLADLHATEVSKNMEAEKQVKFFHGCVAAAFAERDHSIMEAEKAKEKEEAMSLEWNNFRRRVEELTSDFLEEKKLTAALQIDLEEKNKQNETFEKVINRFFEIRQQSQNGSCEDGSWEDKCERLLQDSPEMWDFNPQGESSTSKYISALEGEVETLKRSVDNLRNKLSVGLEIENHLKKRVRDLEKKKNLSEEFFKKRIAGLLHYHSEHKTHIMNILDEGYTHLKSIIDVLEEKISQLNTSKQHSWTSLQGDVLDENDCRDVHVNTIDGRDLINKGNGPELPNSVATACGRDASGAFAQALHEKVAALLLLSQQEERHLLERNVNGSLQKKVEELQRNLLQVTNEKVKALMELAQLKQKFQRLQEKINSETKQGNLLAEAGENRIQERVGSLKNLLKKTYLKRWVGALDSPGNEAEAHLNYEGSLGNKSANYRMDVARMKIENATLKESLESIEHLTSAICRLRLSLLKVKESATSEDTVSGALHSLDDIVSEAKLVKTALGSSLPVSWSAEADARPFGQGYDQETTVDVTGDSISEKVDFVSAAGFEMVETLILAAEILEDHIITRGSGDGS</sequence>